<name>A0A7J6PME0_PEROL</name>
<accession>A0A7J6PME0</accession>
<dbReference type="AlphaFoldDB" id="A0A7J6PME0"/>
<gene>
    <name evidence="3" type="ORF">FOZ60_016690</name>
</gene>
<dbReference type="EMBL" id="JABANP010000009">
    <property type="protein sequence ID" value="KAF4696681.1"/>
    <property type="molecule type" value="Genomic_DNA"/>
</dbReference>
<keyword evidence="2" id="KW-0732">Signal</keyword>
<feature type="chain" id="PRO_5029443074" evidence="2">
    <location>
        <begin position="17"/>
        <end position="240"/>
    </location>
</feature>
<sequence>MVAIVRFSSLVGLASAVALQSGGQVPGKERSGGVSGKKLDEVGSDEIPDEVGSDEVDEARDKLEKEFEKRGKADIFEDPQGKMVEVTETPLSPGCSFGYQREGSWEATWLFAPEITSAMQTSTRPSFSIRYGSDGRAMVSYMTNISHIAKGPSQAIEDMIRDVNPFAHLKNTIKNHLSPKPRCASLFYAIMSHPPPGGYPKGSEGFRMFMEDKHEKGIQKIKVWNERKAQIGFRKAPKGK</sequence>
<organism evidence="3 4">
    <name type="scientific">Perkinsus olseni</name>
    <name type="common">Perkinsus atlanticus</name>
    <dbReference type="NCBI Taxonomy" id="32597"/>
    <lineage>
        <taxon>Eukaryota</taxon>
        <taxon>Sar</taxon>
        <taxon>Alveolata</taxon>
        <taxon>Perkinsozoa</taxon>
        <taxon>Perkinsea</taxon>
        <taxon>Perkinsida</taxon>
        <taxon>Perkinsidae</taxon>
        <taxon>Perkinsus</taxon>
    </lineage>
</organism>
<feature type="compositionally biased region" description="Basic and acidic residues" evidence="1">
    <location>
        <begin position="27"/>
        <end position="41"/>
    </location>
</feature>
<evidence type="ECO:0000256" key="2">
    <source>
        <dbReference type="SAM" id="SignalP"/>
    </source>
</evidence>
<dbReference type="Proteomes" id="UP000541610">
    <property type="component" value="Unassembled WGS sequence"/>
</dbReference>
<evidence type="ECO:0000313" key="3">
    <source>
        <dbReference type="EMBL" id="KAF4696681.1"/>
    </source>
</evidence>
<comment type="caution">
    <text evidence="3">The sequence shown here is derived from an EMBL/GenBank/DDBJ whole genome shotgun (WGS) entry which is preliminary data.</text>
</comment>
<evidence type="ECO:0000256" key="1">
    <source>
        <dbReference type="SAM" id="MobiDB-lite"/>
    </source>
</evidence>
<feature type="compositionally biased region" description="Acidic residues" evidence="1">
    <location>
        <begin position="42"/>
        <end position="57"/>
    </location>
</feature>
<reference evidence="3 4" key="1">
    <citation type="submission" date="2020-04" db="EMBL/GenBank/DDBJ databases">
        <title>Perkinsus olseni comparative genomics.</title>
        <authorList>
            <person name="Bogema D.R."/>
        </authorList>
    </citation>
    <scope>NUCLEOTIDE SEQUENCE [LARGE SCALE GENOMIC DNA]</scope>
    <source>
        <strain evidence="3">00978-12</strain>
    </source>
</reference>
<protein>
    <submittedName>
        <fullName evidence="3">Uncharacterized protein</fullName>
    </submittedName>
</protein>
<feature type="region of interest" description="Disordered" evidence="1">
    <location>
        <begin position="22"/>
        <end position="57"/>
    </location>
</feature>
<evidence type="ECO:0000313" key="4">
    <source>
        <dbReference type="Proteomes" id="UP000541610"/>
    </source>
</evidence>
<feature type="signal peptide" evidence="2">
    <location>
        <begin position="1"/>
        <end position="16"/>
    </location>
</feature>
<proteinExistence type="predicted"/>
<dbReference type="OrthoDB" id="10391822at2759"/>